<gene>
    <name evidence="2" type="ORF">GC101_35000</name>
</gene>
<dbReference type="EMBL" id="WHOB01000098">
    <property type="protein sequence ID" value="NOU84058.1"/>
    <property type="molecule type" value="Genomic_DNA"/>
</dbReference>
<dbReference type="PANTHER" id="PTHR43364">
    <property type="entry name" value="NADH-SPECIFIC METHYLGLYOXAL REDUCTASE-RELATED"/>
    <property type="match status" value="1"/>
</dbReference>
<evidence type="ECO:0000313" key="3">
    <source>
        <dbReference type="Proteomes" id="UP000596857"/>
    </source>
</evidence>
<feature type="domain" description="NADP-dependent oxidoreductase" evidence="1">
    <location>
        <begin position="16"/>
        <end position="297"/>
    </location>
</feature>
<dbReference type="CDD" id="cd19092">
    <property type="entry name" value="AKR_BsYcsN_EcYdhF-like"/>
    <property type="match status" value="1"/>
</dbReference>
<dbReference type="SUPFAM" id="SSF51430">
    <property type="entry name" value="NAD(P)-linked oxidoreductase"/>
    <property type="match status" value="1"/>
</dbReference>
<reference evidence="2 3" key="1">
    <citation type="submission" date="2019-10" db="EMBL/GenBank/DDBJ databases">
        <title>Description of Paenibacillus terricola sp. nov.</title>
        <authorList>
            <person name="Carlier A."/>
            <person name="Qi S."/>
        </authorList>
    </citation>
    <scope>NUCLEOTIDE SEQUENCE [LARGE SCALE GENOMIC DNA]</scope>
    <source>
        <strain evidence="2 3">LMG 31459</strain>
    </source>
</reference>
<protein>
    <submittedName>
        <fullName evidence="2">Aldo/keto reductase family oxidoreductase</fullName>
    </submittedName>
</protein>
<evidence type="ECO:0000259" key="1">
    <source>
        <dbReference type="Pfam" id="PF00248"/>
    </source>
</evidence>
<keyword evidence="3" id="KW-1185">Reference proteome</keyword>
<dbReference type="InterPro" id="IPR036812">
    <property type="entry name" value="NAD(P)_OxRdtase_dom_sf"/>
</dbReference>
<dbReference type="InterPro" id="IPR020471">
    <property type="entry name" value="AKR"/>
</dbReference>
<name>A0ABX1YSI1_9BACL</name>
<dbReference type="RefSeq" id="WP_171721051.1">
    <property type="nucleotide sequence ID" value="NZ_WHOB01000098.1"/>
</dbReference>
<dbReference type="Proteomes" id="UP000596857">
    <property type="component" value="Unassembled WGS sequence"/>
</dbReference>
<sequence length="306" mass="33891">MVKRINVANGALEVAEISLGCMRIADLSPQEADVHIHSALEAGIDFFDHADIYAAGKAEEVFGDVLAASPGMRDQLLIQTKCGIRNGFFDFSKEHIVSSVENSLKRLKTDYVDVLLLHRPDTLMEPEEVAEAFDQLESRGLVKHFGVSNQNPLQIELLKKNVKQPLLFNQLQLSVMVTGMIDSGINVNMTNSGSVVHDGGILEYSRLHDMTIQPWSPFQYGFFEGVFLGNEKFPEVNEVIDRLAAEKGVADTAIAIAWLLRHPAKMQPVVGTTNTARLLDIAKASDITLSRQEWYEIYRAAGNVLP</sequence>
<comment type="caution">
    <text evidence="2">The sequence shown here is derived from an EMBL/GenBank/DDBJ whole genome shotgun (WGS) entry which is preliminary data.</text>
</comment>
<proteinExistence type="predicted"/>
<dbReference type="Pfam" id="PF00248">
    <property type="entry name" value="Aldo_ket_red"/>
    <property type="match status" value="1"/>
</dbReference>
<dbReference type="InterPro" id="IPR050523">
    <property type="entry name" value="AKR_Detox_Biosynth"/>
</dbReference>
<dbReference type="Gene3D" id="3.20.20.100">
    <property type="entry name" value="NADP-dependent oxidoreductase domain"/>
    <property type="match status" value="1"/>
</dbReference>
<organism evidence="2 3">
    <name type="scientific">Paenibacillus phytohabitans</name>
    <dbReference type="NCBI Taxonomy" id="2654978"/>
    <lineage>
        <taxon>Bacteria</taxon>
        <taxon>Bacillati</taxon>
        <taxon>Bacillota</taxon>
        <taxon>Bacilli</taxon>
        <taxon>Bacillales</taxon>
        <taxon>Paenibacillaceae</taxon>
        <taxon>Paenibacillus</taxon>
    </lineage>
</organism>
<evidence type="ECO:0000313" key="2">
    <source>
        <dbReference type="EMBL" id="NOU84058.1"/>
    </source>
</evidence>
<dbReference type="PANTHER" id="PTHR43364:SF1">
    <property type="entry name" value="OXIDOREDUCTASE YDHF"/>
    <property type="match status" value="1"/>
</dbReference>
<dbReference type="InterPro" id="IPR023210">
    <property type="entry name" value="NADP_OxRdtase_dom"/>
</dbReference>
<accession>A0ABX1YSI1</accession>
<dbReference type="PRINTS" id="PR00069">
    <property type="entry name" value="ALDKETRDTASE"/>
</dbReference>